<evidence type="ECO:0000259" key="11">
    <source>
        <dbReference type="Pfam" id="PF00085"/>
    </source>
</evidence>
<dbReference type="Pfam" id="PF00085">
    <property type="entry name" value="Thioredoxin"/>
    <property type="match status" value="1"/>
</dbReference>
<comment type="catalytic activity">
    <reaction evidence="1">
        <text>Catalyzes the rearrangement of -S-S- bonds in proteins.</text>
        <dbReference type="EC" id="5.3.4.1"/>
    </reaction>
</comment>
<dbReference type="EC" id="5.3.4.1" evidence="5"/>
<evidence type="ECO:0000313" key="12">
    <source>
        <dbReference type="EMBL" id="KAK0712435.1"/>
    </source>
</evidence>
<dbReference type="AlphaFoldDB" id="A0AA40AB17"/>
<dbReference type="EMBL" id="JAUIRO010000005">
    <property type="protein sequence ID" value="KAK0712435.1"/>
    <property type="molecule type" value="Genomic_DNA"/>
</dbReference>
<dbReference type="Gene3D" id="3.40.30.10">
    <property type="entry name" value="Glutaredoxin"/>
    <property type="match status" value="3"/>
</dbReference>
<dbReference type="GO" id="GO:0034976">
    <property type="term" value="P:response to endoplasmic reticulum stress"/>
    <property type="evidence" value="ECO:0007669"/>
    <property type="project" value="TreeGrafter"/>
</dbReference>
<dbReference type="SUPFAM" id="SSF52833">
    <property type="entry name" value="Thioredoxin-like"/>
    <property type="match status" value="2"/>
</dbReference>
<keyword evidence="7" id="KW-0413">Isomerase</keyword>
<reference evidence="12" key="1">
    <citation type="submission" date="2023-06" db="EMBL/GenBank/DDBJ databases">
        <title>Genome-scale phylogeny and comparative genomics of the fungal order Sordariales.</title>
        <authorList>
            <consortium name="Lawrence Berkeley National Laboratory"/>
            <person name="Hensen N."/>
            <person name="Bonometti L."/>
            <person name="Westerberg I."/>
            <person name="Brannstrom I.O."/>
            <person name="Guillou S."/>
            <person name="Cros-Aarteil S."/>
            <person name="Calhoun S."/>
            <person name="Haridas S."/>
            <person name="Kuo A."/>
            <person name="Mondo S."/>
            <person name="Pangilinan J."/>
            <person name="Riley R."/>
            <person name="LaButti K."/>
            <person name="Andreopoulos B."/>
            <person name="Lipzen A."/>
            <person name="Chen C."/>
            <person name="Yanf M."/>
            <person name="Daum C."/>
            <person name="Ng V."/>
            <person name="Clum A."/>
            <person name="Steindorff A."/>
            <person name="Ohm R."/>
            <person name="Martin F."/>
            <person name="Silar P."/>
            <person name="Natvig D."/>
            <person name="Lalanne C."/>
            <person name="Gautier V."/>
            <person name="Ament-velasquez S.L."/>
            <person name="Kruys A."/>
            <person name="Hutchinson M.I."/>
            <person name="Powell A.J."/>
            <person name="Barry K."/>
            <person name="Miller A.N."/>
            <person name="Grigoriev I.V."/>
            <person name="Debuchy R."/>
            <person name="Gladieux P."/>
            <person name="Thoren M.H."/>
            <person name="Johannesson H."/>
        </authorList>
    </citation>
    <scope>NUCLEOTIDE SEQUENCE</scope>
    <source>
        <strain evidence="12">SMH2392-1A</strain>
    </source>
</reference>
<dbReference type="GO" id="GO:0006457">
    <property type="term" value="P:protein folding"/>
    <property type="evidence" value="ECO:0007669"/>
    <property type="project" value="TreeGrafter"/>
</dbReference>
<dbReference type="Pfam" id="PF13848">
    <property type="entry name" value="Thioredoxin_6"/>
    <property type="match status" value="1"/>
</dbReference>
<evidence type="ECO:0000256" key="7">
    <source>
        <dbReference type="ARBA" id="ARBA00023235"/>
    </source>
</evidence>
<evidence type="ECO:0000256" key="2">
    <source>
        <dbReference type="ARBA" id="ARBA00002692"/>
    </source>
</evidence>
<evidence type="ECO:0000256" key="9">
    <source>
        <dbReference type="ARBA" id="ARBA00039846"/>
    </source>
</evidence>
<evidence type="ECO:0000256" key="8">
    <source>
        <dbReference type="ARBA" id="ARBA00023284"/>
    </source>
</evidence>
<evidence type="ECO:0000313" key="13">
    <source>
        <dbReference type="Proteomes" id="UP001172101"/>
    </source>
</evidence>
<evidence type="ECO:0000256" key="6">
    <source>
        <dbReference type="ARBA" id="ARBA00022824"/>
    </source>
</evidence>
<comment type="subcellular location">
    <subcellularLocation>
        <location evidence="3">Endoplasmic reticulum lumen</location>
    </subcellularLocation>
</comment>
<dbReference type="CDD" id="cd02961">
    <property type="entry name" value="PDI_a_family"/>
    <property type="match status" value="1"/>
</dbReference>
<accession>A0AA40AB17</accession>
<comment type="function">
    <text evidence="2">Participates in the folding of proteins containing disulfide bonds, may be involved in glycosylation, prolyl hydroxylation and triglyceride transfer.</text>
</comment>
<keyword evidence="6" id="KW-0256">Endoplasmic reticulum</keyword>
<dbReference type="RefSeq" id="XP_060293758.1">
    <property type="nucleotide sequence ID" value="XM_060440029.1"/>
</dbReference>
<dbReference type="InterPro" id="IPR036249">
    <property type="entry name" value="Thioredoxin-like_sf"/>
</dbReference>
<sequence>MRFFRPFFAVGLLLSGPTLAWDHVDDTGALKEALRSNEHTLVAFILPDEENSQALEPEWTLLRQNEGEDDVVSVDCSATPKDCEELGVASFPAIRLYRRGGKLDRYRGPRKAEAIAGYLRRALRPAVSHIRGRNATSFTAADDLVFVGHFVAGDATLRDRFAAVAHKYCDRFSFAESSEPHPLQQQHPRQSVVTCYNNPDGLQRSTAELAGAAALDNFVRLCSTPLIPELTRRNELSFYQTGKSIVHYFTHDTAERGAYVAEMRPLAQKYDEYLHFTTTDAGEYADAAAAMGLPYGAGGLAVQNPNNGDVFPWPRDGRRGPVTAAAVEAFLVDIIQGAVKPWRPGSGTGQGKGGHDEL</sequence>
<feature type="chain" id="PRO_5041253907" description="Protein disulfide-isomerase" evidence="10">
    <location>
        <begin position="21"/>
        <end position="358"/>
    </location>
</feature>
<evidence type="ECO:0000256" key="1">
    <source>
        <dbReference type="ARBA" id="ARBA00001182"/>
    </source>
</evidence>
<dbReference type="GO" id="GO:0003756">
    <property type="term" value="F:protein disulfide isomerase activity"/>
    <property type="evidence" value="ECO:0007669"/>
    <property type="project" value="UniProtKB-EC"/>
</dbReference>
<protein>
    <recommendedName>
        <fullName evidence="9">Protein disulfide-isomerase</fullName>
        <ecNumber evidence="5">5.3.4.1</ecNumber>
    </recommendedName>
</protein>
<dbReference type="InterPro" id="IPR013766">
    <property type="entry name" value="Thioredoxin_domain"/>
</dbReference>
<dbReference type="GO" id="GO:0005788">
    <property type="term" value="C:endoplasmic reticulum lumen"/>
    <property type="evidence" value="ECO:0007669"/>
    <property type="project" value="UniProtKB-SubCell"/>
</dbReference>
<proteinExistence type="inferred from homology"/>
<feature type="domain" description="Thioredoxin" evidence="11">
    <location>
        <begin position="31"/>
        <end position="120"/>
    </location>
</feature>
<gene>
    <name evidence="12" type="ORF">B0T26DRAFT_676895</name>
</gene>
<comment type="similarity">
    <text evidence="4">Belongs to the protein disulfide isomerase family.</text>
</comment>
<comment type="caution">
    <text evidence="12">The sequence shown here is derived from an EMBL/GenBank/DDBJ whole genome shotgun (WGS) entry which is preliminary data.</text>
</comment>
<evidence type="ECO:0000256" key="3">
    <source>
        <dbReference type="ARBA" id="ARBA00004319"/>
    </source>
</evidence>
<evidence type="ECO:0000256" key="5">
    <source>
        <dbReference type="ARBA" id="ARBA00012723"/>
    </source>
</evidence>
<dbReference type="PANTHER" id="PTHR18929:SF132">
    <property type="entry name" value="PROTEIN DISULFIDE-ISOMERASE A3"/>
    <property type="match status" value="1"/>
</dbReference>
<feature type="signal peptide" evidence="10">
    <location>
        <begin position="1"/>
        <end position="20"/>
    </location>
</feature>
<name>A0AA40AB17_9PEZI</name>
<keyword evidence="8" id="KW-0676">Redox-active center</keyword>
<organism evidence="12 13">
    <name type="scientific">Lasiosphaeria miniovina</name>
    <dbReference type="NCBI Taxonomy" id="1954250"/>
    <lineage>
        <taxon>Eukaryota</taxon>
        <taxon>Fungi</taxon>
        <taxon>Dikarya</taxon>
        <taxon>Ascomycota</taxon>
        <taxon>Pezizomycotina</taxon>
        <taxon>Sordariomycetes</taxon>
        <taxon>Sordariomycetidae</taxon>
        <taxon>Sordariales</taxon>
        <taxon>Lasiosphaeriaceae</taxon>
        <taxon>Lasiosphaeria</taxon>
    </lineage>
</organism>
<dbReference type="PANTHER" id="PTHR18929">
    <property type="entry name" value="PROTEIN DISULFIDE ISOMERASE"/>
    <property type="match status" value="1"/>
</dbReference>
<keyword evidence="13" id="KW-1185">Reference proteome</keyword>
<evidence type="ECO:0000256" key="10">
    <source>
        <dbReference type="SAM" id="SignalP"/>
    </source>
</evidence>
<dbReference type="Proteomes" id="UP001172101">
    <property type="component" value="Unassembled WGS sequence"/>
</dbReference>
<dbReference type="GeneID" id="85323299"/>
<evidence type="ECO:0000256" key="4">
    <source>
        <dbReference type="ARBA" id="ARBA00006347"/>
    </source>
</evidence>
<keyword evidence="10" id="KW-0732">Signal</keyword>